<evidence type="ECO:0000256" key="1">
    <source>
        <dbReference type="ARBA" id="ARBA00001947"/>
    </source>
</evidence>
<evidence type="ECO:0000259" key="9">
    <source>
        <dbReference type="SMART" id="SM00829"/>
    </source>
</evidence>
<dbReference type="SUPFAM" id="SSF50129">
    <property type="entry name" value="GroES-like"/>
    <property type="match status" value="1"/>
</dbReference>
<evidence type="ECO:0000256" key="5">
    <source>
        <dbReference type="ARBA" id="ARBA00022833"/>
    </source>
</evidence>
<protein>
    <recommendedName>
        <fullName evidence="3">alcohol dehydrogenase</fullName>
        <ecNumber evidence="3">1.1.1.1</ecNumber>
    </recommendedName>
</protein>
<evidence type="ECO:0000313" key="11">
    <source>
        <dbReference type="Proteomes" id="UP001201812"/>
    </source>
</evidence>
<dbReference type="SMART" id="SM00829">
    <property type="entry name" value="PKS_ER"/>
    <property type="match status" value="1"/>
</dbReference>
<keyword evidence="6" id="KW-0560">Oxidoreductase</keyword>
<dbReference type="InterPro" id="IPR013154">
    <property type="entry name" value="ADH-like_N"/>
</dbReference>
<dbReference type="Gene3D" id="3.90.180.10">
    <property type="entry name" value="Medium-chain alcohol dehydrogenases, catalytic domain"/>
    <property type="match status" value="1"/>
</dbReference>
<dbReference type="EC" id="1.1.1.1" evidence="3"/>
<evidence type="ECO:0000256" key="4">
    <source>
        <dbReference type="ARBA" id="ARBA00022723"/>
    </source>
</evidence>
<evidence type="ECO:0000313" key="10">
    <source>
        <dbReference type="EMBL" id="KAI1706051.1"/>
    </source>
</evidence>
<gene>
    <name evidence="10" type="ORF">DdX_13281</name>
</gene>
<accession>A0AAD4R2Z2</accession>
<dbReference type="EMBL" id="JAKKPZ010000051">
    <property type="protein sequence ID" value="KAI1706051.1"/>
    <property type="molecule type" value="Genomic_DNA"/>
</dbReference>
<dbReference type="GO" id="GO:0004022">
    <property type="term" value="F:alcohol dehydrogenase (NAD+) activity"/>
    <property type="evidence" value="ECO:0007669"/>
    <property type="project" value="UniProtKB-EC"/>
</dbReference>
<dbReference type="InterPro" id="IPR013149">
    <property type="entry name" value="ADH-like_C"/>
</dbReference>
<reference evidence="10" key="1">
    <citation type="submission" date="2022-01" db="EMBL/GenBank/DDBJ databases">
        <title>Genome Sequence Resource for Two Populations of Ditylenchus destructor, the Migratory Endoparasitic Phytonematode.</title>
        <authorList>
            <person name="Zhang H."/>
            <person name="Lin R."/>
            <person name="Xie B."/>
        </authorList>
    </citation>
    <scope>NUCLEOTIDE SEQUENCE</scope>
    <source>
        <strain evidence="10">BazhouSP</strain>
    </source>
</reference>
<proteinExistence type="inferred from homology"/>
<organism evidence="10 11">
    <name type="scientific">Ditylenchus destructor</name>
    <dbReference type="NCBI Taxonomy" id="166010"/>
    <lineage>
        <taxon>Eukaryota</taxon>
        <taxon>Metazoa</taxon>
        <taxon>Ecdysozoa</taxon>
        <taxon>Nematoda</taxon>
        <taxon>Chromadorea</taxon>
        <taxon>Rhabditida</taxon>
        <taxon>Tylenchina</taxon>
        <taxon>Tylenchomorpha</taxon>
        <taxon>Sphaerularioidea</taxon>
        <taxon>Anguinidae</taxon>
        <taxon>Anguininae</taxon>
        <taxon>Ditylenchus</taxon>
    </lineage>
</organism>
<dbReference type="FunFam" id="3.40.50.720:FF:000039">
    <property type="entry name" value="Alcohol dehydrogenase AdhP"/>
    <property type="match status" value="1"/>
</dbReference>
<keyword evidence="4 8" id="KW-0479">Metal-binding</keyword>
<dbReference type="GO" id="GO:0005737">
    <property type="term" value="C:cytoplasm"/>
    <property type="evidence" value="ECO:0007669"/>
    <property type="project" value="TreeGrafter"/>
</dbReference>
<dbReference type="AlphaFoldDB" id="A0AAD4R2Z2"/>
<dbReference type="InterPro" id="IPR011032">
    <property type="entry name" value="GroES-like_sf"/>
</dbReference>
<dbReference type="InterPro" id="IPR020843">
    <property type="entry name" value="ER"/>
</dbReference>
<dbReference type="CDD" id="cd08297">
    <property type="entry name" value="CAD3"/>
    <property type="match status" value="1"/>
</dbReference>
<dbReference type="PANTHER" id="PTHR42940">
    <property type="entry name" value="ALCOHOL DEHYDROGENASE 1-RELATED"/>
    <property type="match status" value="1"/>
</dbReference>
<evidence type="ECO:0000256" key="6">
    <source>
        <dbReference type="ARBA" id="ARBA00023002"/>
    </source>
</evidence>
<name>A0AAD4R2Z2_9BILA</name>
<dbReference type="PANTHER" id="PTHR42940:SF3">
    <property type="entry name" value="ALCOHOL DEHYDROGENASE 1-RELATED"/>
    <property type="match status" value="1"/>
</dbReference>
<sequence>MSVASARLSAKAWRFSRLLAFRTLEDGRRFSGAYSKMSTNPESIPKTQRAACYDKPNDPIKIRDIPVPEPGDDDLLVKVLFSGVCHTDLHVWQGDLPGVDRKPNVGGHEGAGIVVKVGRNVSSFKVGDRAGIKWINGTCLSCSECRQGWEPNCPKAVVSGLHRNGSFQQYALVKATEASTIPEKADLAHAAPILCAGVTVFKALKEAHLTAGEIVAITGASGGLGSFAIQYAKAMGYRVLAIDQKGSEEHCRELGAEWFVDFNNKDLVQQVMSLTDGGPHAVLDIAPAQQSIETSVQYVRTRGTVVVIALPKGVKLNADVTDLVLRALTVKGSYVGTRHDTDQAMDFFARGLIEVPVKIIPLSELATVYQAMIDKKISGRFVVDLWK</sequence>
<feature type="domain" description="Enoyl reductase (ER)" evidence="9">
    <location>
        <begin position="55"/>
        <end position="383"/>
    </location>
</feature>
<dbReference type="PROSITE" id="PS00059">
    <property type="entry name" value="ADH_ZINC"/>
    <property type="match status" value="1"/>
</dbReference>
<dbReference type="Proteomes" id="UP001201812">
    <property type="component" value="Unassembled WGS sequence"/>
</dbReference>
<dbReference type="FunFam" id="3.90.180.10:FF:000002">
    <property type="entry name" value="Alcohol dehydrogenase AdhP"/>
    <property type="match status" value="1"/>
</dbReference>
<comment type="cofactor">
    <cofactor evidence="1 8">
        <name>Zn(2+)</name>
        <dbReference type="ChEBI" id="CHEBI:29105"/>
    </cofactor>
</comment>
<evidence type="ECO:0000256" key="2">
    <source>
        <dbReference type="ARBA" id="ARBA00008072"/>
    </source>
</evidence>
<keyword evidence="5 8" id="KW-0862">Zinc</keyword>
<dbReference type="InterPro" id="IPR002328">
    <property type="entry name" value="ADH_Zn_CS"/>
</dbReference>
<comment type="similarity">
    <text evidence="2 8">Belongs to the zinc-containing alcohol dehydrogenase family.</text>
</comment>
<dbReference type="SUPFAM" id="SSF51735">
    <property type="entry name" value="NAD(P)-binding Rossmann-fold domains"/>
    <property type="match status" value="1"/>
</dbReference>
<dbReference type="GO" id="GO:0008270">
    <property type="term" value="F:zinc ion binding"/>
    <property type="evidence" value="ECO:0007669"/>
    <property type="project" value="InterPro"/>
</dbReference>
<evidence type="ECO:0000256" key="8">
    <source>
        <dbReference type="RuleBase" id="RU361277"/>
    </source>
</evidence>
<dbReference type="Pfam" id="PF00107">
    <property type="entry name" value="ADH_zinc_N"/>
    <property type="match status" value="1"/>
</dbReference>
<dbReference type="Pfam" id="PF08240">
    <property type="entry name" value="ADH_N"/>
    <property type="match status" value="1"/>
</dbReference>
<comment type="caution">
    <text evidence="10">The sequence shown here is derived from an EMBL/GenBank/DDBJ whole genome shotgun (WGS) entry which is preliminary data.</text>
</comment>
<keyword evidence="7" id="KW-0520">NAD</keyword>
<evidence type="ECO:0000256" key="3">
    <source>
        <dbReference type="ARBA" id="ARBA00013190"/>
    </source>
</evidence>
<dbReference type="Gene3D" id="3.40.50.720">
    <property type="entry name" value="NAD(P)-binding Rossmann-like Domain"/>
    <property type="match status" value="1"/>
</dbReference>
<evidence type="ECO:0000256" key="7">
    <source>
        <dbReference type="ARBA" id="ARBA00023027"/>
    </source>
</evidence>
<dbReference type="InterPro" id="IPR036291">
    <property type="entry name" value="NAD(P)-bd_dom_sf"/>
</dbReference>
<keyword evidence="11" id="KW-1185">Reference proteome</keyword>